<feature type="transmembrane region" description="Helical" evidence="2">
    <location>
        <begin position="284"/>
        <end position="302"/>
    </location>
</feature>
<proteinExistence type="inferred from homology"/>
<evidence type="ECO:0000313" key="4">
    <source>
        <dbReference type="Proteomes" id="UP001056981"/>
    </source>
</evidence>
<accession>A0A9Q9BPT9</accession>
<dbReference type="GO" id="GO:0015293">
    <property type="term" value="F:symporter activity"/>
    <property type="evidence" value="ECO:0007669"/>
    <property type="project" value="UniProtKB-UniRule"/>
</dbReference>
<dbReference type="Proteomes" id="UP001056981">
    <property type="component" value="Chromosome"/>
</dbReference>
<feature type="transmembrane region" description="Helical" evidence="2">
    <location>
        <begin position="199"/>
        <end position="217"/>
    </location>
</feature>
<feature type="transmembrane region" description="Helical" evidence="2">
    <location>
        <begin position="160"/>
        <end position="187"/>
    </location>
</feature>
<feature type="transmembrane region" description="Helical" evidence="2">
    <location>
        <begin position="378"/>
        <end position="399"/>
    </location>
</feature>
<feature type="transmembrane region" description="Helical" evidence="2">
    <location>
        <begin position="411"/>
        <end position="432"/>
    </location>
</feature>
<dbReference type="RefSeq" id="WP_253698991.1">
    <property type="nucleotide sequence ID" value="NZ_CP051522.1"/>
</dbReference>
<keyword evidence="1" id="KW-0769">Symport</keyword>
<protein>
    <submittedName>
        <fullName evidence="3">2-hydroxycarboxylate transporter family protein</fullName>
    </submittedName>
</protein>
<dbReference type="Pfam" id="PF03390">
    <property type="entry name" value="2HCT"/>
    <property type="match status" value="1"/>
</dbReference>
<dbReference type="GO" id="GO:0008514">
    <property type="term" value="F:organic anion transmembrane transporter activity"/>
    <property type="evidence" value="ECO:0007669"/>
    <property type="project" value="InterPro"/>
</dbReference>
<keyword evidence="1 2" id="KW-0472">Membrane</keyword>
<keyword evidence="2" id="KW-1133">Transmembrane helix</keyword>
<feature type="transmembrane region" description="Helical" evidence="2">
    <location>
        <begin position="314"/>
        <end position="334"/>
    </location>
</feature>
<feature type="transmembrane region" description="Helical" evidence="2">
    <location>
        <begin position="37"/>
        <end position="55"/>
    </location>
</feature>
<feature type="transmembrane region" description="Helical" evidence="2">
    <location>
        <begin position="62"/>
        <end position="83"/>
    </location>
</feature>
<evidence type="ECO:0000313" key="3">
    <source>
        <dbReference type="EMBL" id="UTD00853.1"/>
    </source>
</evidence>
<feature type="transmembrane region" description="Helical" evidence="2">
    <location>
        <begin position="256"/>
        <end position="277"/>
    </location>
</feature>
<sequence>MINGKKKYEILGMPLTLFGIISAVVIAATCWNKLPGGMIGALLLMMVLGEVLNIIGDNTPIVKTFFGGGPIVIIFASSALAYYNVLPEGILKNISTFMKSGGFLDFYIAALITGSILGMDRKLLIKAAIRYFPCIIGSVAAALVLVALGAPIFGIKATEAIAHIGIPIMGGGMGAGAVPIAQVFASALKIPAEQILSKLVPAVALGNALAIVAGGLLDKLGKIKPSWTGNGQLLASGTFEVPNDEEMQKHFSLQDFGIAIVIATAFFAWGNIVSNLFKLIGVNIHTYAWMIISVAVVKAANILPKNFENACALWYKFVAKNFTAALLVGIGIAYTNLGDIIGAFSISYVVLVLLVVIGAVIGAGLIGKLVGFYPIEAAITAGLCMANMGGTGDVAVLTASKRMELMPFAQISSRLGGAFIILLASFLVPLFFGG</sequence>
<keyword evidence="2" id="KW-0812">Transmembrane</keyword>
<comment type="similarity">
    <text evidence="1">Belongs to the 2-hydroxycarboxylate transporter (2-HCT) (TC 2.A.24) family.</text>
</comment>
<name>A0A9Q9BPT9_TREDN</name>
<dbReference type="InterPro" id="IPR004679">
    <property type="entry name" value="2-OHcarboxylate_transport"/>
</dbReference>
<feature type="transmembrane region" description="Helical" evidence="2">
    <location>
        <begin position="131"/>
        <end position="154"/>
    </location>
</feature>
<dbReference type="PANTHER" id="PTHR40033">
    <property type="entry name" value="NA(+)-MALATE SYMPORTER"/>
    <property type="match status" value="1"/>
</dbReference>
<organism evidence="3 4">
    <name type="scientific">Treponema denticola</name>
    <dbReference type="NCBI Taxonomy" id="158"/>
    <lineage>
        <taxon>Bacteria</taxon>
        <taxon>Pseudomonadati</taxon>
        <taxon>Spirochaetota</taxon>
        <taxon>Spirochaetia</taxon>
        <taxon>Spirochaetales</taxon>
        <taxon>Treponemataceae</taxon>
        <taxon>Treponema</taxon>
    </lineage>
</organism>
<dbReference type="PIRSF" id="PIRSF005348">
    <property type="entry name" value="YxkH"/>
    <property type="match status" value="1"/>
</dbReference>
<reference evidence="3" key="1">
    <citation type="submission" date="2020-04" db="EMBL/GenBank/DDBJ databases">
        <title>Comparative genomics of oral phylogroup-2 Treponema strains.</title>
        <authorList>
            <person name="Zeng H."/>
            <person name="Chan Y.K."/>
            <person name="Watt R.M."/>
        </authorList>
    </citation>
    <scope>NUCLEOTIDE SEQUENCE</scope>
    <source>
        <strain evidence="3">OMZ 905</strain>
    </source>
</reference>
<dbReference type="GO" id="GO:0005886">
    <property type="term" value="C:plasma membrane"/>
    <property type="evidence" value="ECO:0007669"/>
    <property type="project" value="UniProtKB-UniRule"/>
</dbReference>
<dbReference type="EMBL" id="CP051635">
    <property type="protein sequence ID" value="UTD00853.1"/>
    <property type="molecule type" value="Genomic_DNA"/>
</dbReference>
<gene>
    <name evidence="3" type="ORF">E4N86_09150</name>
</gene>
<evidence type="ECO:0000256" key="1">
    <source>
        <dbReference type="PIRNR" id="PIRNR005348"/>
    </source>
</evidence>
<dbReference type="PANTHER" id="PTHR40033:SF1">
    <property type="entry name" value="CITRATE-SODIUM SYMPORTER"/>
    <property type="match status" value="1"/>
</dbReference>
<feature type="transmembrane region" description="Helical" evidence="2">
    <location>
        <begin position="346"/>
        <end position="366"/>
    </location>
</feature>
<feature type="transmembrane region" description="Helical" evidence="2">
    <location>
        <begin position="103"/>
        <end position="119"/>
    </location>
</feature>
<evidence type="ECO:0000256" key="2">
    <source>
        <dbReference type="SAM" id="Phobius"/>
    </source>
</evidence>
<keyword evidence="1" id="KW-0813">Transport</keyword>
<dbReference type="AlphaFoldDB" id="A0A9Q9BPT9"/>